<name>A0AAN7B9N3_9PEZI</name>
<comment type="caution">
    <text evidence="1">The sequence shown here is derived from an EMBL/GenBank/DDBJ whole genome shotgun (WGS) entry which is preliminary data.</text>
</comment>
<proteinExistence type="predicted"/>
<dbReference type="AlphaFoldDB" id="A0AAN7B9N3"/>
<reference evidence="1" key="2">
    <citation type="submission" date="2023-05" db="EMBL/GenBank/DDBJ databases">
        <authorList>
            <consortium name="Lawrence Berkeley National Laboratory"/>
            <person name="Steindorff A."/>
            <person name="Hensen N."/>
            <person name="Bonometti L."/>
            <person name="Westerberg I."/>
            <person name="Brannstrom I.O."/>
            <person name="Guillou S."/>
            <person name="Cros-Aarteil S."/>
            <person name="Calhoun S."/>
            <person name="Haridas S."/>
            <person name="Kuo A."/>
            <person name="Mondo S."/>
            <person name="Pangilinan J."/>
            <person name="Riley R."/>
            <person name="Labutti K."/>
            <person name="Andreopoulos B."/>
            <person name="Lipzen A."/>
            <person name="Chen C."/>
            <person name="Yanf M."/>
            <person name="Daum C."/>
            <person name="Ng V."/>
            <person name="Clum A."/>
            <person name="Ohm R."/>
            <person name="Martin F."/>
            <person name="Silar P."/>
            <person name="Natvig D."/>
            <person name="Lalanne C."/>
            <person name="Gautier V."/>
            <person name="Ament-Velasquez S.L."/>
            <person name="Kruys A."/>
            <person name="Hutchinson M.I."/>
            <person name="Powell A.J."/>
            <person name="Barry K."/>
            <person name="Miller A.N."/>
            <person name="Grigoriev I.V."/>
            <person name="Debuchy R."/>
            <person name="Gladieux P."/>
            <person name="Thoren M.H."/>
            <person name="Johannesson H."/>
        </authorList>
    </citation>
    <scope>NUCLEOTIDE SEQUENCE</scope>
    <source>
        <strain evidence="1">PSN293</strain>
    </source>
</reference>
<keyword evidence="2" id="KW-1185">Reference proteome</keyword>
<dbReference type="EMBL" id="MU858113">
    <property type="protein sequence ID" value="KAK4213175.1"/>
    <property type="molecule type" value="Genomic_DNA"/>
</dbReference>
<accession>A0AAN7B9N3</accession>
<organism evidence="1 2">
    <name type="scientific">Rhypophila decipiens</name>
    <dbReference type="NCBI Taxonomy" id="261697"/>
    <lineage>
        <taxon>Eukaryota</taxon>
        <taxon>Fungi</taxon>
        <taxon>Dikarya</taxon>
        <taxon>Ascomycota</taxon>
        <taxon>Pezizomycotina</taxon>
        <taxon>Sordariomycetes</taxon>
        <taxon>Sordariomycetidae</taxon>
        <taxon>Sordariales</taxon>
        <taxon>Naviculisporaceae</taxon>
        <taxon>Rhypophila</taxon>
    </lineage>
</organism>
<gene>
    <name evidence="1" type="ORF">QBC37DRAFT_423477</name>
</gene>
<evidence type="ECO:0000313" key="2">
    <source>
        <dbReference type="Proteomes" id="UP001301769"/>
    </source>
</evidence>
<dbReference type="Proteomes" id="UP001301769">
    <property type="component" value="Unassembled WGS sequence"/>
</dbReference>
<evidence type="ECO:0000313" key="1">
    <source>
        <dbReference type="EMBL" id="KAK4213175.1"/>
    </source>
</evidence>
<reference evidence="1" key="1">
    <citation type="journal article" date="2023" name="Mol. Phylogenet. Evol.">
        <title>Genome-scale phylogeny and comparative genomics of the fungal order Sordariales.</title>
        <authorList>
            <person name="Hensen N."/>
            <person name="Bonometti L."/>
            <person name="Westerberg I."/>
            <person name="Brannstrom I.O."/>
            <person name="Guillou S."/>
            <person name="Cros-Aarteil S."/>
            <person name="Calhoun S."/>
            <person name="Haridas S."/>
            <person name="Kuo A."/>
            <person name="Mondo S."/>
            <person name="Pangilinan J."/>
            <person name="Riley R."/>
            <person name="LaButti K."/>
            <person name="Andreopoulos B."/>
            <person name="Lipzen A."/>
            <person name="Chen C."/>
            <person name="Yan M."/>
            <person name="Daum C."/>
            <person name="Ng V."/>
            <person name="Clum A."/>
            <person name="Steindorff A."/>
            <person name="Ohm R.A."/>
            <person name="Martin F."/>
            <person name="Silar P."/>
            <person name="Natvig D.O."/>
            <person name="Lalanne C."/>
            <person name="Gautier V."/>
            <person name="Ament-Velasquez S.L."/>
            <person name="Kruys A."/>
            <person name="Hutchinson M.I."/>
            <person name="Powell A.J."/>
            <person name="Barry K."/>
            <person name="Miller A.N."/>
            <person name="Grigoriev I.V."/>
            <person name="Debuchy R."/>
            <person name="Gladieux P."/>
            <person name="Hiltunen Thoren M."/>
            <person name="Johannesson H."/>
        </authorList>
    </citation>
    <scope>NUCLEOTIDE SEQUENCE</scope>
    <source>
        <strain evidence="1">PSN293</strain>
    </source>
</reference>
<sequence length="83" mass="9144">MDPDNQEVHFVIDGDRPLVNDYGDSKPEFELGDRVLIVSSGEGPYLIQGGEGGRYKLCDDSGNTVKDGQEYAKDDLKSYNPFG</sequence>
<protein>
    <submittedName>
        <fullName evidence="1">Uncharacterized protein</fullName>
    </submittedName>
</protein>